<sequence length="1768" mass="196020">MAEDVGSLVVRVAMDKSNFEEGIQNLNRSMRLAQSEFKNATAGLKDHGQGLDGLKSKQEMLSKSIELQTEKVAKYKAKITESEKTLEDNSKAHEKLKEKVNNAKKAWEDSEKSLGKNAEETKKLKAEYEKLDKQYTDSEEKIRNNVRAIENWNVKANNAEAKLKGMKSSLSSVSKEIDKQENSWNKISKKLDSAGNKFKTAGKKMESVGKGITTKVSAPLAGLGAIAVKTTADYDDSMSQLKAITNSSTEDMKKMSDQAKDLGVKTRYSAKEASDSMVMLGQAGYRTTEIMNTMPAVLNLAQAGAIDLTQSTDVLVSSMSQFGIETKNASHVADVLSLGANKANLGVNDMAEALKYAGSMANTAGWSIEETAGAIGLMSNYGIKGSQAGTALRGAISRLVKPSEASAEKMEALGIKVFDSNGKMKALGEVIDEVKKGTSKLTEEQKMNALVTIFGQEAIAGINALMTEGGDSVRKYADELKKADGSAAKAAQTMEDNIGGAFRSLKSAMEGAAISIGSAAAPAIREITDKITELTRKFSALSPETQKNIVKFGAFAIVTGPAIVGVGKLATGFGSILSVASKVAGIMGKVSLATKGAEAATTTASVATGLAGKGITGMGLAAKAGALLLNPWVLGIGAATVAGVALYKHLQKDAIPSIDLFANKNEQTVQRVKAANGQMVTVYGQTSVKISSATKKAVGSYMELDKKASGSLTNLVANSDKFTKQAKDKVIKNFTDMSKKSSKLSNEQKNTMTTNFKKLITDTGVLTKKNKDEIIKQYTAMVNGTKGLSKKQKDQTIKELTDTLNKSTAITKQQSSDLQKIYKDMGDKIKVGLDKKKTEELKSQQDFFSKSNVLTTTEEAKIVQTTATSWENKKKTINGLQNQINSIIQHASNQHRQITEDEAKTIDGLQQQMKENAVKTLSASEVEQKVIMERLKSYNGRITAEQASEVIKNAEKQKQSTIDKANQQYDGTVKNIIKLRDESKVISAATADKMIKEAERQRKESIDKAENQKKEVVKKITSMNKDIGESVDTTSGNMLTTWDKLKKWWDGWKPDSKQFSYTLRGSEREAVQKKEGGKAYATGTTNATRGWNLVGEEGPELLWFDGGETVLNNRDTLNLFNKLDNKIGYATSREWGVNLSQGLADGINNSRKLVHDSILETANGINLKTRKALGINSPSKVMQELGKFSSEGLALGILENKDKVESAANLAAQIIKDVTENKLDNIQIKINTNDKEIKDRVARQLNWGVYNKDEYQKYLNFVNKLNKEEVEKSKEFLKEDYENRVKSVEDRLRILKNENSIELQTEKARVDQEIAYYQNLQRNAKDKNSKANYANQIATLRQYQKQVLNTTKANQKAQVDSLERSKKALKEYYDDGIKLLDKREKEVKKSLKIEENTFKDLMTTYNTAIKSLKVKTGDLIKDLENQEAIVVVQSKKVEDLRKRYEDLAYTLGITASETVKAREEFENARVELENIANAVKDATKNLSDYIDKFQQDIVNALKQRYEDELKLQEESINTQIQNLEKWKDESIKRIDDVYNAKIKAIEEQLEEEEKADKDAEEMKKINSLKSAIDFEHNQFNKAEMQQELNNLLKEREKRLHKEQLEEQKKKLEKEKEDKLQNINSIYESNKKSLEKQLEDYRSFCEKRTQDAVLQAQAEKMIMDNNQKEIVELLHSYSKEYEYAGQTLGQKLVDGFSPKIQEIKDMIASITAEINEAKQKALDLSRSGVTTNNNSVTNNRNNTFNVYASNNNGGRSIESELRSLAFSMA</sequence>
<dbReference type="PANTHER" id="PTHR37813">
    <property type="entry name" value="FELS-2 PROPHAGE PROTEIN"/>
    <property type="match status" value="1"/>
</dbReference>
<organism evidence="1 2">
    <name type="scientific">Clostridium sporogenes</name>
    <dbReference type="NCBI Taxonomy" id="1509"/>
    <lineage>
        <taxon>Bacteria</taxon>
        <taxon>Bacillati</taxon>
        <taxon>Bacillota</taxon>
        <taxon>Clostridia</taxon>
        <taxon>Eubacteriales</taxon>
        <taxon>Clostridiaceae</taxon>
        <taxon>Clostridium</taxon>
    </lineage>
</organism>
<dbReference type="PANTHER" id="PTHR37813:SF1">
    <property type="entry name" value="FELS-2 PROPHAGE PROTEIN"/>
    <property type="match status" value="1"/>
</dbReference>
<reference evidence="1 2" key="1">
    <citation type="submission" date="2015-11" db="EMBL/GenBank/DDBJ databases">
        <authorList>
            <person name="Hill K.K."/>
            <person name="Shirey T.B."/>
            <person name="Raphael B."/>
            <person name="Daligault H.E."/>
            <person name="Davenport K.W."/>
            <person name="Bruce D.C."/>
            <person name="Foley B.T."/>
            <person name="Johnson S.L."/>
        </authorList>
    </citation>
    <scope>NUCLEOTIDE SEQUENCE [LARGE SCALE GENOMIC DNA]</scope>
    <source>
        <strain evidence="1 2">CDC_1632</strain>
    </source>
</reference>
<gene>
    <name evidence="1" type="ORF">NPD5_285</name>
</gene>
<dbReference type="Pfam" id="PF10145">
    <property type="entry name" value="PhageMin_Tail"/>
    <property type="match status" value="1"/>
</dbReference>
<dbReference type="Proteomes" id="UP000182204">
    <property type="component" value="Chromosome"/>
</dbReference>
<dbReference type="InterPro" id="IPR010090">
    <property type="entry name" value="Phage_tape_meas"/>
</dbReference>
<name>A0A1J1CV05_CLOSG</name>
<evidence type="ECO:0000313" key="1">
    <source>
        <dbReference type="EMBL" id="APH16957.1"/>
    </source>
</evidence>
<dbReference type="SUPFAM" id="SSF57997">
    <property type="entry name" value="Tropomyosin"/>
    <property type="match status" value="1"/>
</dbReference>
<proteinExistence type="predicted"/>
<evidence type="ECO:0000313" key="2">
    <source>
        <dbReference type="Proteomes" id="UP000182204"/>
    </source>
</evidence>
<accession>A0A1J1CV05</accession>
<dbReference type="RefSeq" id="WP_072584289.1">
    <property type="nucleotide sequence ID" value="NZ_CP013242.1"/>
</dbReference>
<dbReference type="NCBIfam" id="TIGR01760">
    <property type="entry name" value="tape_meas_TP901"/>
    <property type="match status" value="1"/>
</dbReference>
<dbReference type="EMBL" id="CP013243">
    <property type="protein sequence ID" value="APH16957.1"/>
    <property type="molecule type" value="Genomic_DNA"/>
</dbReference>
<protein>
    <submittedName>
        <fullName evidence="1">Phage tail tape measure protein, TP901 family, core region</fullName>
    </submittedName>
</protein>